<dbReference type="InterPro" id="IPR029058">
    <property type="entry name" value="AB_hydrolase_fold"/>
</dbReference>
<dbReference type="EMBL" id="RCDD01000002">
    <property type="protein sequence ID" value="RLK59369.1"/>
    <property type="molecule type" value="Genomic_DNA"/>
</dbReference>
<reference evidence="2 3" key="1">
    <citation type="submission" date="2018-10" db="EMBL/GenBank/DDBJ databases">
        <title>Genomic Encyclopedia of Archaeal and Bacterial Type Strains, Phase II (KMG-II): from individual species to whole genera.</title>
        <authorList>
            <person name="Goeker M."/>
        </authorList>
    </citation>
    <scope>NUCLEOTIDE SEQUENCE [LARGE SCALE GENOMIC DNA]</scope>
    <source>
        <strain evidence="2 3">DSM 45657</strain>
    </source>
</reference>
<comment type="caution">
    <text evidence="2">The sequence shown here is derived from an EMBL/GenBank/DDBJ whole genome shotgun (WGS) entry which is preliminary data.</text>
</comment>
<protein>
    <submittedName>
        <fullName evidence="2">Pimeloyl-ACP methyl ester carboxylesterase</fullName>
    </submittedName>
</protein>
<name>A0A421B4U3_9PSEU</name>
<organism evidence="2 3">
    <name type="scientific">Actinokineospora cianjurensis</name>
    <dbReference type="NCBI Taxonomy" id="585224"/>
    <lineage>
        <taxon>Bacteria</taxon>
        <taxon>Bacillati</taxon>
        <taxon>Actinomycetota</taxon>
        <taxon>Actinomycetes</taxon>
        <taxon>Pseudonocardiales</taxon>
        <taxon>Pseudonocardiaceae</taxon>
        <taxon>Actinokineospora</taxon>
    </lineage>
</organism>
<dbReference type="PANTHER" id="PTHR43433">
    <property type="entry name" value="HYDROLASE, ALPHA/BETA FOLD FAMILY PROTEIN"/>
    <property type="match status" value="1"/>
</dbReference>
<dbReference type="InterPro" id="IPR050471">
    <property type="entry name" value="AB_hydrolase"/>
</dbReference>
<dbReference type="InterPro" id="IPR000073">
    <property type="entry name" value="AB_hydrolase_1"/>
</dbReference>
<dbReference type="Proteomes" id="UP000282454">
    <property type="component" value="Unassembled WGS sequence"/>
</dbReference>
<feature type="domain" description="AB hydrolase-1" evidence="1">
    <location>
        <begin position="20"/>
        <end position="132"/>
    </location>
</feature>
<proteinExistence type="predicted"/>
<dbReference type="GO" id="GO:0046503">
    <property type="term" value="P:glycerolipid catabolic process"/>
    <property type="evidence" value="ECO:0007669"/>
    <property type="project" value="TreeGrafter"/>
</dbReference>
<dbReference type="OrthoDB" id="3210164at2"/>
<evidence type="ECO:0000313" key="3">
    <source>
        <dbReference type="Proteomes" id="UP000282454"/>
    </source>
</evidence>
<evidence type="ECO:0000313" key="2">
    <source>
        <dbReference type="EMBL" id="RLK59369.1"/>
    </source>
</evidence>
<dbReference type="SUPFAM" id="SSF53474">
    <property type="entry name" value="alpha/beta-Hydrolases"/>
    <property type="match status" value="1"/>
</dbReference>
<dbReference type="Pfam" id="PF00561">
    <property type="entry name" value="Abhydrolase_1"/>
    <property type="match status" value="1"/>
</dbReference>
<dbReference type="PANTHER" id="PTHR43433:SF5">
    <property type="entry name" value="AB HYDROLASE-1 DOMAIN-CONTAINING PROTEIN"/>
    <property type="match status" value="1"/>
</dbReference>
<dbReference type="AlphaFoldDB" id="A0A421B4U3"/>
<gene>
    <name evidence="2" type="ORF">CLV68_3856</name>
</gene>
<dbReference type="Gene3D" id="3.40.50.1820">
    <property type="entry name" value="alpha/beta hydrolase"/>
    <property type="match status" value="1"/>
</dbReference>
<dbReference type="GO" id="GO:0004806">
    <property type="term" value="F:triacylglycerol lipase activity"/>
    <property type="evidence" value="ECO:0007669"/>
    <property type="project" value="TreeGrafter"/>
</dbReference>
<keyword evidence="3" id="KW-1185">Reference proteome</keyword>
<evidence type="ECO:0000259" key="1">
    <source>
        <dbReference type="Pfam" id="PF00561"/>
    </source>
</evidence>
<dbReference type="RefSeq" id="WP_121392162.1">
    <property type="nucleotide sequence ID" value="NZ_RCDD01000002.1"/>
</dbReference>
<accession>A0A421B4U3</accession>
<sequence length="260" mass="27580">MPAIEVPGATVHYQVAGTGPTLLLIPGGGGDADTVSGLAARLADRFAVISHDRRGLSRSTLADPGEHPSIATHADDAARVIAAVGAPAAVFGSSLGAIIALDLLARHPDSVRFLVAHEPPLPQVLTVEGRRQARAVQELLEQPGPQWRDVALALAIDHSDTEPGVEIPRPTEREFANQRFFQTRDAPTAHRYHLDLDALRPNTSRLVLAGGTKSAHAFPHHCALALAEALSVPFEEFPGDHVGLVTQPTTFATRLAELLP</sequence>